<organism evidence="1 2">
    <name type="scientific">Ganoderma sinense ZZ0214-1</name>
    <dbReference type="NCBI Taxonomy" id="1077348"/>
    <lineage>
        <taxon>Eukaryota</taxon>
        <taxon>Fungi</taxon>
        <taxon>Dikarya</taxon>
        <taxon>Basidiomycota</taxon>
        <taxon>Agaricomycotina</taxon>
        <taxon>Agaricomycetes</taxon>
        <taxon>Polyporales</taxon>
        <taxon>Polyporaceae</taxon>
        <taxon>Ganoderma</taxon>
    </lineage>
</organism>
<sequence length="167" mass="18824">MSGVPELNPRDVGTEVPVSPEVAREAYTWNFWLCSRLEVERRRLPVMFQVPMRDQLQTNVFKATVELAKYILAGRALFSHPLELRSTFVPTRLLNKHSALVVADPSDLDASVPNRPNIEFMHIPSNVSDVDLPDKGIFSFNTVLICPESSGTMQTCNPRIPPPPRDR</sequence>
<dbReference type="AlphaFoldDB" id="A0A2G8RY19"/>
<gene>
    <name evidence="1" type="ORF">GSI_12170</name>
</gene>
<keyword evidence="2" id="KW-1185">Reference proteome</keyword>
<protein>
    <submittedName>
        <fullName evidence="1">Uncharacterized protein</fullName>
    </submittedName>
</protein>
<reference evidence="1 2" key="1">
    <citation type="journal article" date="2015" name="Sci. Rep.">
        <title>Chromosome-level genome map provides insights into diverse defense mechanisms in the medicinal fungus Ganoderma sinense.</title>
        <authorList>
            <person name="Zhu Y."/>
            <person name="Xu J."/>
            <person name="Sun C."/>
            <person name="Zhou S."/>
            <person name="Xu H."/>
            <person name="Nelson D.R."/>
            <person name="Qian J."/>
            <person name="Song J."/>
            <person name="Luo H."/>
            <person name="Xiang L."/>
            <person name="Li Y."/>
            <person name="Xu Z."/>
            <person name="Ji A."/>
            <person name="Wang L."/>
            <person name="Lu S."/>
            <person name="Hayward A."/>
            <person name="Sun W."/>
            <person name="Li X."/>
            <person name="Schwartz D.C."/>
            <person name="Wang Y."/>
            <person name="Chen S."/>
        </authorList>
    </citation>
    <scope>NUCLEOTIDE SEQUENCE [LARGE SCALE GENOMIC DNA]</scope>
    <source>
        <strain evidence="1 2">ZZ0214-1</strain>
    </source>
</reference>
<evidence type="ECO:0000313" key="2">
    <source>
        <dbReference type="Proteomes" id="UP000230002"/>
    </source>
</evidence>
<accession>A0A2G8RY19</accession>
<dbReference type="EMBL" id="AYKW01000045">
    <property type="protein sequence ID" value="PIL26413.1"/>
    <property type="molecule type" value="Genomic_DNA"/>
</dbReference>
<dbReference type="Proteomes" id="UP000230002">
    <property type="component" value="Unassembled WGS sequence"/>
</dbReference>
<evidence type="ECO:0000313" key="1">
    <source>
        <dbReference type="EMBL" id="PIL26413.1"/>
    </source>
</evidence>
<comment type="caution">
    <text evidence="1">The sequence shown here is derived from an EMBL/GenBank/DDBJ whole genome shotgun (WGS) entry which is preliminary data.</text>
</comment>
<dbReference type="STRING" id="1077348.A0A2G8RY19"/>
<proteinExistence type="predicted"/>
<name>A0A2G8RY19_9APHY</name>